<organism evidence="5 6">
    <name type="scientific">Knipowitschia caucasica</name>
    <name type="common">Caucasian dwarf goby</name>
    <name type="synonym">Pomatoschistus caucasicus</name>
    <dbReference type="NCBI Taxonomy" id="637954"/>
    <lineage>
        <taxon>Eukaryota</taxon>
        <taxon>Metazoa</taxon>
        <taxon>Chordata</taxon>
        <taxon>Craniata</taxon>
        <taxon>Vertebrata</taxon>
        <taxon>Euteleostomi</taxon>
        <taxon>Actinopterygii</taxon>
        <taxon>Neopterygii</taxon>
        <taxon>Teleostei</taxon>
        <taxon>Neoteleostei</taxon>
        <taxon>Acanthomorphata</taxon>
        <taxon>Gobiaria</taxon>
        <taxon>Gobiiformes</taxon>
        <taxon>Gobioidei</taxon>
        <taxon>Gobiidae</taxon>
        <taxon>Gobiinae</taxon>
        <taxon>Knipowitschia</taxon>
    </lineage>
</organism>
<dbReference type="InterPro" id="IPR045860">
    <property type="entry name" value="Snake_toxin-like_sf"/>
</dbReference>
<proteinExistence type="predicted"/>
<sequence length="175" mass="17924">MASLKLLLTLALALAPHINSVEGISCFSCTGSCASQKPQKCPDGETCISVKTIVNKNGVVNFESYKGCAGTSLCPSPGPKNFSINFGTESVLGRAECCDENNCNGAEASSPEIPGPGSLQCFRCDPLTNNCNTSLNCSVLETGCFQSTLTPSDSMVSGPAHGCSSVNLCSALGPS</sequence>
<evidence type="ECO:0000256" key="4">
    <source>
        <dbReference type="SAM" id="SignalP"/>
    </source>
</evidence>
<evidence type="ECO:0000313" key="5">
    <source>
        <dbReference type="EMBL" id="CAL1616524.1"/>
    </source>
</evidence>
<evidence type="ECO:0000256" key="1">
    <source>
        <dbReference type="ARBA" id="ARBA00004613"/>
    </source>
</evidence>
<evidence type="ECO:0008006" key="7">
    <source>
        <dbReference type="Google" id="ProtNLM"/>
    </source>
</evidence>
<keyword evidence="2" id="KW-0964">Secreted</keyword>
<dbReference type="PROSITE" id="PS00983">
    <property type="entry name" value="LY6_UPAR"/>
    <property type="match status" value="1"/>
</dbReference>
<gene>
    <name evidence="5" type="ORF">KC01_LOCUS42263</name>
</gene>
<feature type="chain" id="PRO_5043561988" description="Sodefrin-like factor" evidence="4">
    <location>
        <begin position="24"/>
        <end position="175"/>
    </location>
</feature>
<reference evidence="5 6" key="1">
    <citation type="submission" date="2024-04" db="EMBL/GenBank/DDBJ databases">
        <authorList>
            <person name="Waldvogel A.-M."/>
            <person name="Schoenle A."/>
        </authorList>
    </citation>
    <scope>NUCLEOTIDE SEQUENCE [LARGE SCALE GENOMIC DNA]</scope>
</reference>
<protein>
    <recommendedName>
        <fullName evidence="7">Sodefrin-like factor</fullName>
    </recommendedName>
</protein>
<accession>A0AAV2MT41</accession>
<dbReference type="SUPFAM" id="SSF57302">
    <property type="entry name" value="Snake toxin-like"/>
    <property type="match status" value="1"/>
</dbReference>
<dbReference type="PANTHER" id="PTHR20914:SF9">
    <property type="entry name" value="COILED, ISOFORM A"/>
    <property type="match status" value="1"/>
</dbReference>
<evidence type="ECO:0000256" key="3">
    <source>
        <dbReference type="ARBA" id="ARBA00022729"/>
    </source>
</evidence>
<comment type="subcellular location">
    <subcellularLocation>
        <location evidence="1">Secreted</location>
    </subcellularLocation>
</comment>
<dbReference type="InterPro" id="IPR050918">
    <property type="entry name" value="CNF-like_PLA2_Inhibitor"/>
</dbReference>
<dbReference type="EMBL" id="OZ035831">
    <property type="protein sequence ID" value="CAL1616524.1"/>
    <property type="molecule type" value="Genomic_DNA"/>
</dbReference>
<dbReference type="AlphaFoldDB" id="A0AAV2MT41"/>
<evidence type="ECO:0000313" key="6">
    <source>
        <dbReference type="Proteomes" id="UP001497482"/>
    </source>
</evidence>
<dbReference type="PANTHER" id="PTHR20914">
    <property type="entry name" value="LY6/PLAUR DOMAIN-CONTAINING PROTEIN 8"/>
    <property type="match status" value="1"/>
</dbReference>
<keyword evidence="3 4" id="KW-0732">Signal</keyword>
<feature type="signal peptide" evidence="4">
    <location>
        <begin position="1"/>
        <end position="23"/>
    </location>
</feature>
<dbReference type="Gene3D" id="2.10.60.10">
    <property type="entry name" value="CD59"/>
    <property type="match status" value="2"/>
</dbReference>
<dbReference type="GO" id="GO:0005576">
    <property type="term" value="C:extracellular region"/>
    <property type="evidence" value="ECO:0007669"/>
    <property type="project" value="UniProtKB-SubCell"/>
</dbReference>
<dbReference type="InterPro" id="IPR018363">
    <property type="entry name" value="CD59_antigen_CS"/>
</dbReference>
<keyword evidence="6" id="KW-1185">Reference proteome</keyword>
<dbReference type="Proteomes" id="UP001497482">
    <property type="component" value="Chromosome 9"/>
</dbReference>
<evidence type="ECO:0000256" key="2">
    <source>
        <dbReference type="ARBA" id="ARBA00022525"/>
    </source>
</evidence>
<name>A0AAV2MT41_KNICA</name>